<evidence type="ECO:0008006" key="6">
    <source>
        <dbReference type="Google" id="ProtNLM"/>
    </source>
</evidence>
<gene>
    <name evidence="4" type="ORF">AEA09_08985</name>
</gene>
<keyword evidence="5" id="KW-1185">Reference proteome</keyword>
<reference evidence="5" key="1">
    <citation type="submission" date="2015-07" db="EMBL/GenBank/DDBJ databases">
        <title>Fjat-14205 dsm 2895.</title>
        <authorList>
            <person name="Liu B."/>
            <person name="Wang J."/>
            <person name="Zhu Y."/>
            <person name="Liu G."/>
            <person name="Chen Q."/>
            <person name="Chen Z."/>
            <person name="Lan J."/>
            <person name="Che J."/>
            <person name="Ge C."/>
            <person name="Shi H."/>
            <person name="Pan Z."/>
            <person name="Liu X."/>
        </authorList>
    </citation>
    <scope>NUCLEOTIDE SEQUENCE [LARGE SCALE GENOMIC DNA]</scope>
    <source>
        <strain evidence="5">DSM 25560</strain>
    </source>
</reference>
<comment type="caution">
    <text evidence="4">The sequence shown here is derived from an EMBL/GenBank/DDBJ whole genome shotgun (WGS) entry which is preliminary data.</text>
</comment>
<dbReference type="InterPro" id="IPR036291">
    <property type="entry name" value="NAD(P)-bd_dom_sf"/>
</dbReference>
<evidence type="ECO:0000313" key="5">
    <source>
        <dbReference type="Proteomes" id="UP000050668"/>
    </source>
</evidence>
<dbReference type="PANTHER" id="PTHR44196:SF1">
    <property type="entry name" value="DEHYDROGENASE_REDUCTASE SDR FAMILY MEMBER 7B"/>
    <property type="match status" value="1"/>
</dbReference>
<evidence type="ECO:0000313" key="4">
    <source>
        <dbReference type="EMBL" id="KOS68664.1"/>
    </source>
</evidence>
<sequence length="225" mass="23670">MGKLTNRVALVTGAGTGLGRAIAIAFAKEGATVVLNGRREEKLREVEREIGEGKAIVIPADLTDETAVNALRDKLLNSTDGKLDILVNNAGGVSAMNSISELTIEQWKQMMDLNLTSQFLATKAFLPALRKSGNGKVLSVTSGMANFYMNGFGAYSASKAGVEALMKTVAAEEKDNGIQVNLFDPINVISEGNPSGEKDPAEIVATLIELAAASSMEKSGEVVKP</sequence>
<name>A0ABR5K1Q7_9BACI</name>
<dbReference type="Proteomes" id="UP000050668">
    <property type="component" value="Unassembled WGS sequence"/>
</dbReference>
<proteinExistence type="inferred from homology"/>
<accession>A0ABR5K1Q7</accession>
<dbReference type="EMBL" id="LGRV01000003">
    <property type="protein sequence ID" value="KOS68664.1"/>
    <property type="molecule type" value="Genomic_DNA"/>
</dbReference>
<dbReference type="InterPro" id="IPR002347">
    <property type="entry name" value="SDR_fam"/>
</dbReference>
<evidence type="ECO:0000256" key="2">
    <source>
        <dbReference type="ARBA" id="ARBA00023002"/>
    </source>
</evidence>
<dbReference type="Gene3D" id="3.40.50.720">
    <property type="entry name" value="NAD(P)-binding Rossmann-like Domain"/>
    <property type="match status" value="1"/>
</dbReference>
<dbReference type="SUPFAM" id="SSF51735">
    <property type="entry name" value="NAD(P)-binding Rossmann-fold domains"/>
    <property type="match status" value="1"/>
</dbReference>
<dbReference type="PRINTS" id="PR00081">
    <property type="entry name" value="GDHRDH"/>
</dbReference>
<keyword evidence="2" id="KW-0560">Oxidoreductase</keyword>
<dbReference type="PANTHER" id="PTHR44196">
    <property type="entry name" value="DEHYDROGENASE/REDUCTASE SDR FAMILY MEMBER 7B"/>
    <property type="match status" value="1"/>
</dbReference>
<dbReference type="PROSITE" id="PS00061">
    <property type="entry name" value="ADH_SHORT"/>
    <property type="match status" value="1"/>
</dbReference>
<evidence type="ECO:0000256" key="1">
    <source>
        <dbReference type="ARBA" id="ARBA00006484"/>
    </source>
</evidence>
<dbReference type="Pfam" id="PF00106">
    <property type="entry name" value="adh_short"/>
    <property type="match status" value="1"/>
</dbReference>
<dbReference type="CDD" id="cd05233">
    <property type="entry name" value="SDR_c"/>
    <property type="match status" value="1"/>
</dbReference>
<comment type="similarity">
    <text evidence="1 3">Belongs to the short-chain dehydrogenases/reductases (SDR) family.</text>
</comment>
<dbReference type="PRINTS" id="PR00080">
    <property type="entry name" value="SDRFAMILY"/>
</dbReference>
<protein>
    <recommendedName>
        <fullName evidence="6">Short-chain dehydrogenase</fullName>
    </recommendedName>
</protein>
<evidence type="ECO:0000256" key="3">
    <source>
        <dbReference type="RuleBase" id="RU000363"/>
    </source>
</evidence>
<dbReference type="RefSeq" id="WP_053583508.1">
    <property type="nucleotide sequence ID" value="NZ_LGRV01000003.1"/>
</dbReference>
<dbReference type="InterPro" id="IPR020904">
    <property type="entry name" value="Sc_DH/Rdtase_CS"/>
</dbReference>
<organism evidence="4 5">
    <name type="scientific">Lysinibacillus contaminans</name>
    <dbReference type="NCBI Taxonomy" id="1293441"/>
    <lineage>
        <taxon>Bacteria</taxon>
        <taxon>Bacillati</taxon>
        <taxon>Bacillota</taxon>
        <taxon>Bacilli</taxon>
        <taxon>Bacillales</taxon>
        <taxon>Bacillaceae</taxon>
        <taxon>Lysinibacillus</taxon>
    </lineage>
</organism>